<dbReference type="Proteomes" id="UP000198287">
    <property type="component" value="Unassembled WGS sequence"/>
</dbReference>
<feature type="compositionally biased region" description="Polar residues" evidence="2">
    <location>
        <begin position="80"/>
        <end position="90"/>
    </location>
</feature>
<keyword evidence="3" id="KW-1133">Transmembrane helix</keyword>
<keyword evidence="1" id="KW-0175">Coiled coil</keyword>
<protein>
    <recommendedName>
        <fullName evidence="6">Gustatory receptor</fullName>
    </recommendedName>
</protein>
<feature type="transmembrane region" description="Helical" evidence="3">
    <location>
        <begin position="471"/>
        <end position="490"/>
    </location>
</feature>
<feature type="compositionally biased region" description="Pro residues" evidence="2">
    <location>
        <begin position="46"/>
        <end position="58"/>
    </location>
</feature>
<evidence type="ECO:0000256" key="3">
    <source>
        <dbReference type="SAM" id="Phobius"/>
    </source>
</evidence>
<feature type="compositionally biased region" description="Acidic residues" evidence="2">
    <location>
        <begin position="181"/>
        <end position="190"/>
    </location>
</feature>
<feature type="transmembrane region" description="Helical" evidence="3">
    <location>
        <begin position="634"/>
        <end position="654"/>
    </location>
</feature>
<keyword evidence="3" id="KW-0812">Transmembrane</keyword>
<feature type="compositionally biased region" description="Basic and acidic residues" evidence="2">
    <location>
        <begin position="91"/>
        <end position="103"/>
    </location>
</feature>
<accession>A0A226EDV1</accession>
<evidence type="ECO:0000256" key="2">
    <source>
        <dbReference type="SAM" id="MobiDB-lite"/>
    </source>
</evidence>
<feature type="transmembrane region" description="Helical" evidence="3">
    <location>
        <begin position="599"/>
        <end position="622"/>
    </location>
</feature>
<sequence length="746" mass="83737">MSTSDSEEIVERTPVLRFQDDTPTDSDSGGSHVVENGNVAKDDEPTPSPPGVGPPTPSSPTENVSFNQNATVPPSHETPHSQISQQSPNPRQERPHTSPHFEFEPYQPPTSRPHTAYRIRHDDLERNVLAPYVKSPFPPRVILDPPYKTKLRQFFNNIRSIGGAPVVPTDNPADQPPPPENEAEIDEEQQPNEPHMGQDEIEKNENFETNENTSPPDEIFPPESRIMQPFSALKSLISNTNYLAWTTIHKSEIDLGDLGDNEIDQVNEEGMEMQPIDAQRHNRDGQLEMQNLDEQAEQEELENEIVNGQQAGGPEGMGIIGAANQLMAVNASRNRFKEMAEMKRNLFLGAHQSLQAIVNVGACQLLCPFGIWENDGVFELKSNIIHAGLVNCMIMGATSLKAYDTSISWTRSQLKGKPETTGILMIDASSTLMLFCYLFCVTFKRNKFGEIYKSFKIQSEQVAEVTRKKKLRLLTVTSVLALGYFLLTNWTEWLSSTVYDQETRFSFRGIIINLDTLVRLLCEDSNFCIAMFSVGIMAMNVVTLLLLFHIDLMLWGISLSSYLMERTLREIYNNPDLDINKKIEAFRSVKSHIHAVNSAIGPLIMASVVQMIPYGVLIIHLVSKAKTLDQLPWLHMFIMVIKLGHIIVASEAAANAENLSSRIMSDRATFAQGNADLAYELITVSTKSIYLKGLDFFDVNYRTVLSILGAFITYYLVVVDMKEDDPNHKKLIKTIVEQLANRTLIQ</sequence>
<feature type="region of interest" description="Disordered" evidence="2">
    <location>
        <begin position="162"/>
        <end position="198"/>
    </location>
</feature>
<proteinExistence type="predicted"/>
<evidence type="ECO:0008006" key="6">
    <source>
        <dbReference type="Google" id="ProtNLM"/>
    </source>
</evidence>
<keyword evidence="3" id="KW-0472">Membrane</keyword>
<comment type="caution">
    <text evidence="4">The sequence shown here is derived from an EMBL/GenBank/DDBJ whole genome shotgun (WGS) entry which is preliminary data.</text>
</comment>
<feature type="region of interest" description="Disordered" evidence="2">
    <location>
        <begin position="1"/>
        <end position="117"/>
    </location>
</feature>
<gene>
    <name evidence="4" type="ORF">Fcan01_09909</name>
</gene>
<evidence type="ECO:0000313" key="4">
    <source>
        <dbReference type="EMBL" id="OXA55600.1"/>
    </source>
</evidence>
<dbReference type="EMBL" id="LNIX01000004">
    <property type="protein sequence ID" value="OXA55600.1"/>
    <property type="molecule type" value="Genomic_DNA"/>
</dbReference>
<reference evidence="4 5" key="1">
    <citation type="submission" date="2015-12" db="EMBL/GenBank/DDBJ databases">
        <title>The genome of Folsomia candida.</title>
        <authorList>
            <person name="Faddeeva A."/>
            <person name="Derks M.F."/>
            <person name="Anvar Y."/>
            <person name="Smit S."/>
            <person name="Van Straalen N."/>
            <person name="Roelofs D."/>
        </authorList>
    </citation>
    <scope>NUCLEOTIDE SEQUENCE [LARGE SCALE GENOMIC DNA]</scope>
    <source>
        <strain evidence="4 5">VU population</strain>
        <tissue evidence="4">Whole body</tissue>
    </source>
</reference>
<feature type="transmembrane region" description="Helical" evidence="3">
    <location>
        <begin position="422"/>
        <end position="443"/>
    </location>
</feature>
<name>A0A226EDV1_FOLCA</name>
<organism evidence="4 5">
    <name type="scientific">Folsomia candida</name>
    <name type="common">Springtail</name>
    <dbReference type="NCBI Taxonomy" id="158441"/>
    <lineage>
        <taxon>Eukaryota</taxon>
        <taxon>Metazoa</taxon>
        <taxon>Ecdysozoa</taxon>
        <taxon>Arthropoda</taxon>
        <taxon>Hexapoda</taxon>
        <taxon>Collembola</taxon>
        <taxon>Entomobryomorpha</taxon>
        <taxon>Isotomoidea</taxon>
        <taxon>Isotomidae</taxon>
        <taxon>Proisotominae</taxon>
        <taxon>Folsomia</taxon>
    </lineage>
</organism>
<keyword evidence="5" id="KW-1185">Reference proteome</keyword>
<feature type="compositionally biased region" description="Polar residues" evidence="2">
    <location>
        <begin position="62"/>
        <end position="72"/>
    </location>
</feature>
<feature type="coiled-coil region" evidence="1">
    <location>
        <begin position="282"/>
        <end position="311"/>
    </location>
</feature>
<dbReference type="AlphaFoldDB" id="A0A226EDV1"/>
<feature type="transmembrane region" description="Helical" evidence="3">
    <location>
        <begin position="699"/>
        <end position="719"/>
    </location>
</feature>
<evidence type="ECO:0000256" key="1">
    <source>
        <dbReference type="SAM" id="Coils"/>
    </source>
</evidence>
<evidence type="ECO:0000313" key="5">
    <source>
        <dbReference type="Proteomes" id="UP000198287"/>
    </source>
</evidence>